<organism evidence="9 10">
    <name type="scientific">Mycobacterium simiae</name>
    <name type="common">Mycobacterium habana</name>
    <dbReference type="NCBI Taxonomy" id="1784"/>
    <lineage>
        <taxon>Bacteria</taxon>
        <taxon>Bacillati</taxon>
        <taxon>Actinomycetota</taxon>
        <taxon>Actinomycetes</taxon>
        <taxon>Mycobacteriales</taxon>
        <taxon>Mycobacteriaceae</taxon>
        <taxon>Mycobacterium</taxon>
        <taxon>Mycobacterium simiae complex</taxon>
    </lineage>
</organism>
<dbReference type="Proteomes" id="UP000193040">
    <property type="component" value="Unassembled WGS sequence"/>
</dbReference>
<dbReference type="CDD" id="cd06558">
    <property type="entry name" value="crotonase-like"/>
    <property type="match status" value="1"/>
</dbReference>
<protein>
    <submittedName>
        <fullName evidence="9">Enoyl-CoA hydratase</fullName>
    </submittedName>
</protein>
<dbReference type="InterPro" id="IPR001753">
    <property type="entry name" value="Enoyl-CoA_hydra/iso"/>
</dbReference>
<evidence type="ECO:0000256" key="3">
    <source>
        <dbReference type="ARBA" id="ARBA00022832"/>
    </source>
</evidence>
<dbReference type="PROSITE" id="PS00166">
    <property type="entry name" value="ENOYL_COA_HYDRATASE"/>
    <property type="match status" value="1"/>
</dbReference>
<dbReference type="GO" id="GO:0004300">
    <property type="term" value="F:enoyl-CoA hydratase activity"/>
    <property type="evidence" value="ECO:0007669"/>
    <property type="project" value="UniProtKB-EC"/>
</dbReference>
<keyword evidence="4" id="KW-0443">Lipid metabolism</keyword>
<comment type="caution">
    <text evidence="9">The sequence shown here is derived from an EMBL/GenBank/DDBJ whole genome shotgun (WGS) entry which is preliminary data.</text>
</comment>
<dbReference type="GO" id="GO:0006635">
    <property type="term" value="P:fatty acid beta-oxidation"/>
    <property type="evidence" value="ECO:0007669"/>
    <property type="project" value="TreeGrafter"/>
</dbReference>
<evidence type="ECO:0000313" key="9">
    <source>
        <dbReference type="EMBL" id="ORJ61897.1"/>
    </source>
</evidence>
<dbReference type="Gene3D" id="3.90.226.10">
    <property type="entry name" value="2-enoyl-CoA Hydratase, Chain A, domain 1"/>
    <property type="match status" value="1"/>
</dbReference>
<evidence type="ECO:0000256" key="2">
    <source>
        <dbReference type="ARBA" id="ARBA00005254"/>
    </source>
</evidence>
<comment type="similarity">
    <text evidence="2 7">Belongs to the enoyl-CoA hydratase/isomerase family.</text>
</comment>
<name>A0A1X0Y9W4_MYCSI</name>
<dbReference type="InterPro" id="IPR029045">
    <property type="entry name" value="ClpP/crotonase-like_dom_sf"/>
</dbReference>
<reference evidence="9 10" key="1">
    <citation type="submission" date="2017-03" db="EMBL/GenBank/DDBJ databases">
        <title>Genomic insights into Mycobacterium simiae human colonization.</title>
        <authorList>
            <person name="Steffani J.L."/>
            <person name="Brunck M.E."/>
            <person name="Cruz E."/>
            <person name="Montiel R."/>
            <person name="Barona F."/>
        </authorList>
    </citation>
    <scope>NUCLEOTIDE SEQUENCE [LARGE SCALE GENOMIC DNA]</scope>
    <source>
        <strain evidence="9 10">MsiGto</strain>
    </source>
</reference>
<comment type="catalytic activity">
    <reaction evidence="6">
        <text>a 4-saturated-(3S)-3-hydroxyacyl-CoA = a (3E)-enoyl-CoA + H2O</text>
        <dbReference type="Rhea" id="RHEA:20724"/>
        <dbReference type="ChEBI" id="CHEBI:15377"/>
        <dbReference type="ChEBI" id="CHEBI:58521"/>
        <dbReference type="ChEBI" id="CHEBI:137480"/>
        <dbReference type="EC" id="4.2.1.17"/>
    </reaction>
</comment>
<gene>
    <name evidence="9" type="ORF">B5M45_09255</name>
</gene>
<keyword evidence="3" id="KW-0276">Fatty acid metabolism</keyword>
<dbReference type="STRING" id="1784.VC42_20880"/>
<evidence type="ECO:0000313" key="10">
    <source>
        <dbReference type="Proteomes" id="UP000193040"/>
    </source>
</evidence>
<keyword evidence="10" id="KW-1185">Reference proteome</keyword>
<comment type="function">
    <text evidence="1">Could possibly oxidize fatty acids using specific components.</text>
</comment>
<evidence type="ECO:0000256" key="7">
    <source>
        <dbReference type="RuleBase" id="RU003707"/>
    </source>
</evidence>
<sequence length="277" mass="29098">MTEQTVQQPTGAIPPAHAPDRDSPPVARVMDGRVAVLTMQHAPHNFLGTALFAALIESVRWAAAQRARAVLLRSSLRNFCAGADVALFDSARRGQAPDLPVLDLLREFDALPIPMVAAVHGACLGGGLELALACDLIVASESAKIGNIEASLGLNPLMGAIQRVTQRAGAARAKEMALLGRRYDARTLERWNVINRVVPDAQLDAVSSALAHELATGPTVAHASTKAIVSHAISHGVSATDEAMHDLQESIWASDDLQIGLASLAAEGPGAARFEGR</sequence>
<comment type="catalytic activity">
    <reaction evidence="5">
        <text>a (3S)-3-hydroxyacyl-CoA = a (2E)-enoyl-CoA + H2O</text>
        <dbReference type="Rhea" id="RHEA:16105"/>
        <dbReference type="ChEBI" id="CHEBI:15377"/>
        <dbReference type="ChEBI" id="CHEBI:57318"/>
        <dbReference type="ChEBI" id="CHEBI:58856"/>
        <dbReference type="EC" id="4.2.1.17"/>
    </reaction>
</comment>
<feature type="region of interest" description="Disordered" evidence="8">
    <location>
        <begin position="1"/>
        <end position="25"/>
    </location>
</feature>
<dbReference type="EMBL" id="MZZM01000014">
    <property type="protein sequence ID" value="ORJ61897.1"/>
    <property type="molecule type" value="Genomic_DNA"/>
</dbReference>
<dbReference type="AlphaFoldDB" id="A0A1X0Y9W4"/>
<dbReference type="Pfam" id="PF00378">
    <property type="entry name" value="ECH_1"/>
    <property type="match status" value="1"/>
</dbReference>
<evidence type="ECO:0000256" key="1">
    <source>
        <dbReference type="ARBA" id="ARBA00002994"/>
    </source>
</evidence>
<accession>A0A1X0Y9W4</accession>
<dbReference type="PANTHER" id="PTHR11941">
    <property type="entry name" value="ENOYL-COA HYDRATASE-RELATED"/>
    <property type="match status" value="1"/>
</dbReference>
<evidence type="ECO:0000256" key="4">
    <source>
        <dbReference type="ARBA" id="ARBA00023098"/>
    </source>
</evidence>
<evidence type="ECO:0000256" key="5">
    <source>
        <dbReference type="ARBA" id="ARBA00023709"/>
    </source>
</evidence>
<proteinExistence type="inferred from homology"/>
<evidence type="ECO:0000256" key="6">
    <source>
        <dbReference type="ARBA" id="ARBA00023717"/>
    </source>
</evidence>
<dbReference type="InterPro" id="IPR018376">
    <property type="entry name" value="Enoyl-CoA_hyd/isom_CS"/>
</dbReference>
<dbReference type="SUPFAM" id="SSF52096">
    <property type="entry name" value="ClpP/crotonase"/>
    <property type="match status" value="1"/>
</dbReference>
<dbReference type="PANTHER" id="PTHR11941:SF54">
    <property type="entry name" value="ENOYL-COA HYDRATASE, MITOCHONDRIAL"/>
    <property type="match status" value="1"/>
</dbReference>
<feature type="compositionally biased region" description="Polar residues" evidence="8">
    <location>
        <begin position="1"/>
        <end position="10"/>
    </location>
</feature>
<evidence type="ECO:0000256" key="8">
    <source>
        <dbReference type="SAM" id="MobiDB-lite"/>
    </source>
</evidence>